<dbReference type="InterPro" id="IPR038008">
    <property type="entry name" value="Jag_KH"/>
</dbReference>
<dbReference type="SMART" id="SM00393">
    <property type="entry name" value="R3H"/>
    <property type="match status" value="1"/>
</dbReference>
<protein>
    <recommendedName>
        <fullName evidence="1">RNA-binding protein KhpB</fullName>
    </recommendedName>
    <alternativeName>
        <fullName evidence="1">RNA-binding protein EloR</fullName>
    </alternativeName>
</protein>
<feature type="compositionally biased region" description="Basic and acidic residues" evidence="3">
    <location>
        <begin position="306"/>
        <end position="320"/>
    </location>
</feature>
<name>A0A9D1RCP7_9FIRM</name>
<comment type="caution">
    <text evidence="1">Lacks conserved residue(s) required for the propagation of feature annotation.</text>
</comment>
<dbReference type="PROSITE" id="PS50084">
    <property type="entry name" value="KH_TYPE_1"/>
    <property type="match status" value="1"/>
</dbReference>
<dbReference type="PANTHER" id="PTHR35800:SF1">
    <property type="entry name" value="RNA-BINDING PROTEIN KHPB"/>
    <property type="match status" value="1"/>
</dbReference>
<dbReference type="GO" id="GO:0003723">
    <property type="term" value="F:RNA binding"/>
    <property type="evidence" value="ECO:0007669"/>
    <property type="project" value="UniProtKB-UniRule"/>
</dbReference>
<keyword evidence="1" id="KW-0961">Cell wall biogenesis/degradation</keyword>
<dbReference type="CDD" id="cd02644">
    <property type="entry name" value="R3H_jag"/>
    <property type="match status" value="1"/>
</dbReference>
<dbReference type="SUPFAM" id="SSF82708">
    <property type="entry name" value="R3H domain"/>
    <property type="match status" value="1"/>
</dbReference>
<organism evidence="5 6">
    <name type="scientific">Candidatus Eubacterium faecipullorum</name>
    <dbReference type="NCBI Taxonomy" id="2838571"/>
    <lineage>
        <taxon>Bacteria</taxon>
        <taxon>Bacillati</taxon>
        <taxon>Bacillota</taxon>
        <taxon>Clostridia</taxon>
        <taxon>Eubacteriales</taxon>
        <taxon>Eubacteriaceae</taxon>
        <taxon>Eubacterium</taxon>
    </lineage>
</organism>
<feature type="region of interest" description="Disordered" evidence="3">
    <location>
        <begin position="277"/>
        <end position="320"/>
    </location>
</feature>
<dbReference type="InterPro" id="IPR015946">
    <property type="entry name" value="KH_dom-like_a/b"/>
</dbReference>
<evidence type="ECO:0000313" key="6">
    <source>
        <dbReference type="Proteomes" id="UP000824205"/>
    </source>
</evidence>
<comment type="similarity">
    <text evidence="1">Belongs to the KhpB RNA-binding protein family.</text>
</comment>
<dbReference type="InterPro" id="IPR001374">
    <property type="entry name" value="R3H_dom"/>
</dbReference>
<keyword evidence="1 2" id="KW-0694">RNA-binding</keyword>
<dbReference type="Gene3D" id="3.30.300.20">
    <property type="match status" value="1"/>
</dbReference>
<evidence type="ECO:0000256" key="3">
    <source>
        <dbReference type="SAM" id="MobiDB-lite"/>
    </source>
</evidence>
<dbReference type="AlphaFoldDB" id="A0A9D1RCP7"/>
<reference evidence="5" key="2">
    <citation type="submission" date="2021-04" db="EMBL/GenBank/DDBJ databases">
        <authorList>
            <person name="Gilroy R."/>
        </authorList>
    </citation>
    <scope>NUCLEOTIDE SEQUENCE</scope>
    <source>
        <strain evidence="5">421</strain>
    </source>
</reference>
<comment type="caution">
    <text evidence="5">The sequence shown here is derived from an EMBL/GenBank/DDBJ whole genome shotgun (WGS) entry which is preliminary data.</text>
</comment>
<feature type="region of interest" description="Disordered" evidence="3">
    <location>
        <begin position="67"/>
        <end position="120"/>
    </location>
</feature>
<dbReference type="PROSITE" id="PS51061">
    <property type="entry name" value="R3H"/>
    <property type="match status" value="1"/>
</dbReference>
<reference evidence="5" key="1">
    <citation type="journal article" date="2021" name="PeerJ">
        <title>Extensive microbial diversity within the chicken gut microbiome revealed by metagenomics and culture.</title>
        <authorList>
            <person name="Gilroy R."/>
            <person name="Ravi A."/>
            <person name="Getino M."/>
            <person name="Pursley I."/>
            <person name="Horton D.L."/>
            <person name="Alikhan N.F."/>
            <person name="Baker D."/>
            <person name="Gharbi K."/>
            <person name="Hall N."/>
            <person name="Watson M."/>
            <person name="Adriaenssens E.M."/>
            <person name="Foster-Nyarko E."/>
            <person name="Jarju S."/>
            <person name="Secka A."/>
            <person name="Antonio M."/>
            <person name="Oren A."/>
            <person name="Chaudhuri R.R."/>
            <person name="La Ragione R."/>
            <person name="Hildebrand F."/>
            <person name="Pallen M.J."/>
        </authorList>
    </citation>
    <scope>NUCLEOTIDE SEQUENCE</scope>
    <source>
        <strain evidence="5">421</strain>
    </source>
</reference>
<dbReference type="GO" id="GO:0009252">
    <property type="term" value="P:peptidoglycan biosynthetic process"/>
    <property type="evidence" value="ECO:0007669"/>
    <property type="project" value="UniProtKB-UniRule"/>
</dbReference>
<feature type="compositionally biased region" description="Basic and acidic residues" evidence="3">
    <location>
        <begin position="87"/>
        <end position="101"/>
    </location>
</feature>
<dbReference type="GO" id="GO:0008360">
    <property type="term" value="P:regulation of cell shape"/>
    <property type="evidence" value="ECO:0007669"/>
    <property type="project" value="UniProtKB-KW"/>
</dbReference>
<dbReference type="Proteomes" id="UP000824205">
    <property type="component" value="Unassembled WGS sequence"/>
</dbReference>
<dbReference type="NCBIfam" id="NF041568">
    <property type="entry name" value="Jag_EloR"/>
    <property type="match status" value="1"/>
</dbReference>
<dbReference type="GO" id="GO:0005737">
    <property type="term" value="C:cytoplasm"/>
    <property type="evidence" value="ECO:0007669"/>
    <property type="project" value="UniProtKB-SubCell"/>
</dbReference>
<keyword evidence="1" id="KW-0133">Cell shape</keyword>
<dbReference type="PANTHER" id="PTHR35800">
    <property type="entry name" value="PROTEIN JAG"/>
    <property type="match status" value="1"/>
</dbReference>
<dbReference type="InterPro" id="IPR036867">
    <property type="entry name" value="R3H_dom_sf"/>
</dbReference>
<proteinExistence type="inferred from homology"/>
<sequence length="320" mass="35464">MIYEYIGTGKTREAAAKAAVDGLMAKLAAAGVKRPNTAELHEEVIALPKKKFFGLLGSSDAEVKVSYDDGKKEKKPAPRKQAQKPQQRAERAPQRKEEAKAAKPQRKAPAAERPQREDEVVLTEKDIDMNAAISYLKAMIDGLKVENAQVTGEVKDGVLELIVNCNDYGIIIGRRGETLDSLQYLTGLAVKKACGKYIRVAINVGDYREKRNETLKNIARKHADYVLRTGRRYTFEPMNPYERRIIHTTVQEIEGVESMSVGMGQDRKVVLQPEGGVKYRQGGSAGRRGYSSGRPAAKKSAPLPKDFTKFGKIEVEKDSE</sequence>
<evidence type="ECO:0000256" key="1">
    <source>
        <dbReference type="HAMAP-Rule" id="MF_00867"/>
    </source>
</evidence>
<dbReference type="Pfam" id="PF01424">
    <property type="entry name" value="R3H"/>
    <property type="match status" value="1"/>
</dbReference>
<dbReference type="Gene3D" id="3.30.1370.50">
    <property type="entry name" value="R3H-like domain"/>
    <property type="match status" value="1"/>
</dbReference>
<evidence type="ECO:0000313" key="5">
    <source>
        <dbReference type="EMBL" id="HIW85075.1"/>
    </source>
</evidence>
<comment type="function">
    <text evidence="1">A probable RNA chaperone. Forms a complex with KhpA which binds to cellular RNA and controls its expression. Plays a role in peptidoglycan (PG) homeostasis and cell length regulation.</text>
</comment>
<dbReference type="HAMAP" id="MF_00867">
    <property type="entry name" value="KhpB"/>
    <property type="match status" value="1"/>
</dbReference>
<gene>
    <name evidence="1" type="primary">khpB</name>
    <name evidence="1" type="synonym">eloR</name>
    <name evidence="5" type="ORF">IAA48_01120</name>
</gene>
<comment type="domain">
    <text evidence="1">Has an N-terminal Jag-N domain and 2 RNA-binding domains (KH and R3H).</text>
</comment>
<dbReference type="InterPro" id="IPR039247">
    <property type="entry name" value="KhpB"/>
</dbReference>
<evidence type="ECO:0000259" key="4">
    <source>
        <dbReference type="PROSITE" id="PS51061"/>
    </source>
</evidence>
<accession>A0A9D1RCP7</accession>
<feature type="domain" description="R3H" evidence="4">
    <location>
        <begin position="209"/>
        <end position="275"/>
    </location>
</feature>
<dbReference type="EMBL" id="DXGE01000006">
    <property type="protein sequence ID" value="HIW85075.1"/>
    <property type="molecule type" value="Genomic_DNA"/>
</dbReference>
<feature type="compositionally biased region" description="Basic and acidic residues" evidence="3">
    <location>
        <begin position="67"/>
        <end position="76"/>
    </location>
</feature>
<comment type="subcellular location">
    <subcellularLocation>
        <location evidence="1">Cytoplasm</location>
    </subcellularLocation>
</comment>
<feature type="compositionally biased region" description="Basic and acidic residues" evidence="3">
    <location>
        <begin position="109"/>
        <end position="120"/>
    </location>
</feature>
<keyword evidence="1" id="KW-0963">Cytoplasm</keyword>
<dbReference type="GO" id="GO:0071555">
    <property type="term" value="P:cell wall organization"/>
    <property type="evidence" value="ECO:0007669"/>
    <property type="project" value="UniProtKB-KW"/>
</dbReference>
<comment type="subunit">
    <text evidence="1">Forms a complex with KhpA.</text>
</comment>
<keyword evidence="1" id="KW-0143">Chaperone</keyword>
<dbReference type="CDD" id="cd02414">
    <property type="entry name" value="KH-II_Jag"/>
    <property type="match status" value="1"/>
</dbReference>
<dbReference type="Pfam" id="PF13083">
    <property type="entry name" value="KH_KhpA-B"/>
    <property type="match status" value="1"/>
</dbReference>
<dbReference type="InterPro" id="IPR034079">
    <property type="entry name" value="R3H_KhpB"/>
</dbReference>
<evidence type="ECO:0000256" key="2">
    <source>
        <dbReference type="PROSITE-ProRule" id="PRU00117"/>
    </source>
</evidence>